<evidence type="ECO:0000313" key="3">
    <source>
        <dbReference type="Proteomes" id="UP001500037"/>
    </source>
</evidence>
<feature type="region of interest" description="Disordered" evidence="1">
    <location>
        <begin position="1"/>
        <end position="21"/>
    </location>
</feature>
<gene>
    <name evidence="2" type="ORF">GCM10009665_74550</name>
</gene>
<sequence length="90" mass="9304">MGRDGWGGRGRATAVRPLGGGGAVTAVLRGRRAARGRWVRARAGVWRDPGPVGGASGEGSRRAQNLMPPSRLARLAPPAWMLGAIAVPAR</sequence>
<evidence type="ECO:0000313" key="2">
    <source>
        <dbReference type="EMBL" id="GAA1068928.1"/>
    </source>
</evidence>
<accession>A0ABN1T7A1</accession>
<protein>
    <submittedName>
        <fullName evidence="2">Uncharacterized protein</fullName>
    </submittedName>
</protein>
<dbReference type="Proteomes" id="UP001500037">
    <property type="component" value="Unassembled WGS sequence"/>
</dbReference>
<reference evidence="2 3" key="1">
    <citation type="journal article" date="2019" name="Int. J. Syst. Evol. Microbiol.">
        <title>The Global Catalogue of Microorganisms (GCM) 10K type strain sequencing project: providing services to taxonomists for standard genome sequencing and annotation.</title>
        <authorList>
            <consortium name="The Broad Institute Genomics Platform"/>
            <consortium name="The Broad Institute Genome Sequencing Center for Infectious Disease"/>
            <person name="Wu L."/>
            <person name="Ma J."/>
        </authorList>
    </citation>
    <scope>NUCLEOTIDE SEQUENCE [LARGE SCALE GENOMIC DNA]</scope>
    <source>
        <strain evidence="2 3">JCM 13004</strain>
    </source>
</reference>
<dbReference type="EMBL" id="BAAALF010000282">
    <property type="protein sequence ID" value="GAA1068928.1"/>
    <property type="molecule type" value="Genomic_DNA"/>
</dbReference>
<keyword evidence="3" id="KW-1185">Reference proteome</keyword>
<name>A0ABN1T7A1_9ACTN</name>
<feature type="compositionally biased region" description="Gly residues" evidence="1">
    <location>
        <begin position="1"/>
        <end position="10"/>
    </location>
</feature>
<organism evidence="2 3">
    <name type="scientific">Kitasatospora nipponensis</name>
    <dbReference type="NCBI Taxonomy" id="258049"/>
    <lineage>
        <taxon>Bacteria</taxon>
        <taxon>Bacillati</taxon>
        <taxon>Actinomycetota</taxon>
        <taxon>Actinomycetes</taxon>
        <taxon>Kitasatosporales</taxon>
        <taxon>Streptomycetaceae</taxon>
        <taxon>Kitasatospora</taxon>
    </lineage>
</organism>
<feature type="region of interest" description="Disordered" evidence="1">
    <location>
        <begin position="45"/>
        <end position="70"/>
    </location>
</feature>
<proteinExistence type="predicted"/>
<evidence type="ECO:0000256" key="1">
    <source>
        <dbReference type="SAM" id="MobiDB-lite"/>
    </source>
</evidence>
<comment type="caution">
    <text evidence="2">The sequence shown here is derived from an EMBL/GenBank/DDBJ whole genome shotgun (WGS) entry which is preliminary data.</text>
</comment>